<dbReference type="InterPro" id="IPR050950">
    <property type="entry name" value="HTH-type_LysR_regulators"/>
</dbReference>
<sequence length="310" mass="34850">MDLDQLKTFDRIARDLSFTRAAAALNVTQATVSMRMRALEDLLGTTLFHRGRQVTLTDQGMTFLPYARRILGTAQEGREALRRVERGRVTLGSLRTMVAPLITEPLLRFQEVYPGIDVVVTEGRHTQIIAMLHEREVELGIVCWPNIDPLCLDLEPLVVMRERAPLVVSAEVAERLGPRPGIEDVLAIVPQVISLFWWQVEPDQASALCRRARSSVELPVEPALRLVERGEGVGYFLDSSVREGIAAGKLKEISPPEFGELYRDTALVVRSKAVLERPMLRDFALELAKDFRCMGRVIEDRLVEDVERAA</sequence>
<evidence type="ECO:0000256" key="2">
    <source>
        <dbReference type="ARBA" id="ARBA00023015"/>
    </source>
</evidence>
<evidence type="ECO:0000256" key="3">
    <source>
        <dbReference type="ARBA" id="ARBA00023125"/>
    </source>
</evidence>
<dbReference type="InterPro" id="IPR000847">
    <property type="entry name" value="LysR_HTH_N"/>
</dbReference>
<dbReference type="PRINTS" id="PR00039">
    <property type="entry name" value="HTHLYSR"/>
</dbReference>
<dbReference type="Gene3D" id="1.10.10.10">
    <property type="entry name" value="Winged helix-like DNA-binding domain superfamily/Winged helix DNA-binding domain"/>
    <property type="match status" value="1"/>
</dbReference>
<dbReference type="SUPFAM" id="SSF53850">
    <property type="entry name" value="Periplasmic binding protein-like II"/>
    <property type="match status" value="1"/>
</dbReference>
<dbReference type="PROSITE" id="PS50931">
    <property type="entry name" value="HTH_LYSR"/>
    <property type="match status" value="1"/>
</dbReference>
<organism evidence="5 6">
    <name type="scientific">Paradevosia tibetensis</name>
    <dbReference type="NCBI Taxonomy" id="1447062"/>
    <lineage>
        <taxon>Bacteria</taxon>
        <taxon>Pseudomonadati</taxon>
        <taxon>Pseudomonadota</taxon>
        <taxon>Alphaproteobacteria</taxon>
        <taxon>Hyphomicrobiales</taxon>
        <taxon>Devosiaceae</taxon>
        <taxon>Paradevosia</taxon>
    </lineage>
</organism>
<dbReference type="GO" id="GO:0003677">
    <property type="term" value="F:DNA binding"/>
    <property type="evidence" value="ECO:0007669"/>
    <property type="project" value="UniProtKB-KW"/>
</dbReference>
<evidence type="ECO:0000313" key="5">
    <source>
        <dbReference type="EMBL" id="QEE19128.1"/>
    </source>
</evidence>
<name>A0A5B9DL67_9HYPH</name>
<dbReference type="Proteomes" id="UP000321062">
    <property type="component" value="Chromosome"/>
</dbReference>
<dbReference type="GO" id="GO:0003700">
    <property type="term" value="F:DNA-binding transcription factor activity"/>
    <property type="evidence" value="ECO:0007669"/>
    <property type="project" value="InterPro"/>
</dbReference>
<dbReference type="FunFam" id="1.10.10.10:FF:000001">
    <property type="entry name" value="LysR family transcriptional regulator"/>
    <property type="match status" value="1"/>
</dbReference>
<dbReference type="Pfam" id="PF03466">
    <property type="entry name" value="LysR_substrate"/>
    <property type="match status" value="1"/>
</dbReference>
<dbReference type="Pfam" id="PF00126">
    <property type="entry name" value="HTH_1"/>
    <property type="match status" value="1"/>
</dbReference>
<dbReference type="InterPro" id="IPR005119">
    <property type="entry name" value="LysR_subst-bd"/>
</dbReference>
<keyword evidence="2" id="KW-0805">Transcription regulation</keyword>
<dbReference type="CDD" id="cd05466">
    <property type="entry name" value="PBP2_LTTR_substrate"/>
    <property type="match status" value="1"/>
</dbReference>
<dbReference type="PANTHER" id="PTHR30419:SF8">
    <property type="entry name" value="NITROGEN ASSIMILATION TRANSCRIPTIONAL ACTIVATOR-RELATED"/>
    <property type="match status" value="1"/>
</dbReference>
<dbReference type="OrthoDB" id="9786526at2"/>
<gene>
    <name evidence="5" type="ORF">FNA67_02585</name>
</gene>
<evidence type="ECO:0000313" key="6">
    <source>
        <dbReference type="Proteomes" id="UP000321062"/>
    </source>
</evidence>
<dbReference type="AlphaFoldDB" id="A0A5B9DL67"/>
<dbReference type="EMBL" id="CP041690">
    <property type="protein sequence ID" value="QEE19128.1"/>
    <property type="molecule type" value="Genomic_DNA"/>
</dbReference>
<dbReference type="KEGG" id="yti:FNA67_02585"/>
<evidence type="ECO:0000256" key="1">
    <source>
        <dbReference type="ARBA" id="ARBA00009437"/>
    </source>
</evidence>
<keyword evidence="6" id="KW-1185">Reference proteome</keyword>
<protein>
    <submittedName>
        <fullName evidence="5">LysR family transcriptional regulator</fullName>
    </submittedName>
</protein>
<reference evidence="5 6" key="1">
    <citation type="journal article" date="2015" name="Int. J. Syst. Evol. Microbiol.">
        <title>Youhaiella tibetensis gen. nov., sp. nov., isolated from subsurface sediment.</title>
        <authorList>
            <person name="Wang Y.X."/>
            <person name="Huang F.Q."/>
            <person name="Nogi Y."/>
            <person name="Pang S.J."/>
            <person name="Wang P.K."/>
            <person name="Lv J."/>
        </authorList>
    </citation>
    <scope>NUCLEOTIDE SEQUENCE [LARGE SCALE GENOMIC DNA]</scope>
    <source>
        <strain evidence="6">fig4</strain>
    </source>
</reference>
<dbReference type="SUPFAM" id="SSF46785">
    <property type="entry name" value="Winged helix' DNA-binding domain"/>
    <property type="match status" value="1"/>
</dbReference>
<evidence type="ECO:0000256" key="4">
    <source>
        <dbReference type="ARBA" id="ARBA00023163"/>
    </source>
</evidence>
<dbReference type="InterPro" id="IPR036388">
    <property type="entry name" value="WH-like_DNA-bd_sf"/>
</dbReference>
<dbReference type="PANTHER" id="PTHR30419">
    <property type="entry name" value="HTH-TYPE TRANSCRIPTIONAL REGULATOR YBHD"/>
    <property type="match status" value="1"/>
</dbReference>
<dbReference type="InterPro" id="IPR036390">
    <property type="entry name" value="WH_DNA-bd_sf"/>
</dbReference>
<dbReference type="RefSeq" id="WP_147654953.1">
    <property type="nucleotide sequence ID" value="NZ_BMFM01000001.1"/>
</dbReference>
<dbReference type="GO" id="GO:0005829">
    <property type="term" value="C:cytosol"/>
    <property type="evidence" value="ECO:0007669"/>
    <property type="project" value="TreeGrafter"/>
</dbReference>
<keyword evidence="3" id="KW-0238">DNA-binding</keyword>
<proteinExistence type="inferred from homology"/>
<keyword evidence="4" id="KW-0804">Transcription</keyword>
<comment type="similarity">
    <text evidence="1">Belongs to the LysR transcriptional regulatory family.</text>
</comment>
<accession>A0A5B9DL67</accession>
<dbReference type="Gene3D" id="3.40.190.10">
    <property type="entry name" value="Periplasmic binding protein-like II"/>
    <property type="match status" value="1"/>
</dbReference>